<sequence>MSPRVWFITGCSSGFGRLIAQAARQRGDVVVATARHLAALDDLAAQSALTYALDVTWPDEQLQGVVSAVVAQTGRIDILVNNAGYILTGGIEEVSREEVLQQYDTNVLGQLNVARAILPYMRARRSGTICNMASIGSWRGVAGAGVYCGSKAACSIHSEALRQEVAPLGIEVVAVEPGYFRTNFLTTSNRQRAQTRIADVAGPVDTAIRALDAKNCQQPGNPEVAAQLLVEILTRTGRAQGRQLPARLALGNDAVTVIPSIMNRVRDDIEEWKELTGATDFN</sequence>
<dbReference type="PANTHER" id="PTHR43976:SF16">
    <property type="entry name" value="SHORT-CHAIN DEHYDROGENASE_REDUCTASE FAMILY PROTEIN"/>
    <property type="match status" value="1"/>
</dbReference>
<dbReference type="GO" id="GO:0016491">
    <property type="term" value="F:oxidoreductase activity"/>
    <property type="evidence" value="ECO:0007669"/>
    <property type="project" value="UniProtKB-KW"/>
</dbReference>
<protein>
    <recommendedName>
        <fullName evidence="6">NAD(P)-binding protein</fullName>
    </recommendedName>
</protein>
<keyword evidence="5" id="KW-1185">Reference proteome</keyword>
<dbReference type="PRINTS" id="PR00080">
    <property type="entry name" value="SDRFAMILY"/>
</dbReference>
<reference evidence="5" key="1">
    <citation type="submission" date="2017-12" db="EMBL/GenBank/DDBJ databases">
        <authorList>
            <consortium name="DOE Joint Genome Institute"/>
            <person name="Mondo S.J."/>
            <person name="Kjaerbolling I."/>
            <person name="Vesth T.C."/>
            <person name="Frisvad J.C."/>
            <person name="Nybo J.L."/>
            <person name="Theobald S."/>
            <person name="Kuo A."/>
            <person name="Bowyer P."/>
            <person name="Matsuda Y."/>
            <person name="Lyhne E.K."/>
            <person name="Kogle M.E."/>
            <person name="Clum A."/>
            <person name="Lipzen A."/>
            <person name="Salamov A."/>
            <person name="Ngan C.Y."/>
            <person name="Daum C."/>
            <person name="Chiniquy J."/>
            <person name="Barry K."/>
            <person name="LaButti K."/>
            <person name="Haridas S."/>
            <person name="Simmons B.A."/>
            <person name="Magnuson J.K."/>
            <person name="Mortensen U.H."/>
            <person name="Larsen T.O."/>
            <person name="Grigoriev I.V."/>
            <person name="Baker S.E."/>
            <person name="Andersen M.R."/>
            <person name="Nordberg H.P."/>
            <person name="Cantor M.N."/>
            <person name="Hua S.X."/>
        </authorList>
    </citation>
    <scope>NUCLEOTIDE SEQUENCE [LARGE SCALE GENOMIC DNA]</scope>
    <source>
        <strain evidence="5">IBT 19404</strain>
    </source>
</reference>
<dbReference type="InterPro" id="IPR002347">
    <property type="entry name" value="SDR_fam"/>
</dbReference>
<dbReference type="InterPro" id="IPR036291">
    <property type="entry name" value="NAD(P)-bd_dom_sf"/>
</dbReference>
<evidence type="ECO:0000256" key="3">
    <source>
        <dbReference type="RuleBase" id="RU000363"/>
    </source>
</evidence>
<dbReference type="PRINTS" id="PR00081">
    <property type="entry name" value="GDHRDH"/>
</dbReference>
<dbReference type="CDD" id="cd05374">
    <property type="entry name" value="17beta-HSD-like_SDR_c"/>
    <property type="match status" value="1"/>
</dbReference>
<comment type="similarity">
    <text evidence="1 3">Belongs to the short-chain dehydrogenases/reductases (SDR) family.</text>
</comment>
<dbReference type="OrthoDB" id="1274115at2759"/>
<name>A0A2J5IA43_9EURO</name>
<evidence type="ECO:0000313" key="5">
    <source>
        <dbReference type="Proteomes" id="UP000235023"/>
    </source>
</evidence>
<dbReference type="EMBL" id="KZ559496">
    <property type="protein sequence ID" value="PLN86965.1"/>
    <property type="molecule type" value="Genomic_DNA"/>
</dbReference>
<dbReference type="AlphaFoldDB" id="A0A2J5IA43"/>
<evidence type="ECO:0000256" key="1">
    <source>
        <dbReference type="ARBA" id="ARBA00006484"/>
    </source>
</evidence>
<evidence type="ECO:0000256" key="2">
    <source>
        <dbReference type="ARBA" id="ARBA00023002"/>
    </source>
</evidence>
<organism evidence="4 5">
    <name type="scientific">Aspergillus taichungensis</name>
    <dbReference type="NCBI Taxonomy" id="482145"/>
    <lineage>
        <taxon>Eukaryota</taxon>
        <taxon>Fungi</taxon>
        <taxon>Dikarya</taxon>
        <taxon>Ascomycota</taxon>
        <taxon>Pezizomycotina</taxon>
        <taxon>Eurotiomycetes</taxon>
        <taxon>Eurotiomycetidae</taxon>
        <taxon>Eurotiales</taxon>
        <taxon>Aspergillaceae</taxon>
        <taxon>Aspergillus</taxon>
        <taxon>Aspergillus subgen. Circumdati</taxon>
    </lineage>
</organism>
<gene>
    <name evidence="4" type="ORF">BDW42DRAFT_182323</name>
</gene>
<dbReference type="Pfam" id="PF00106">
    <property type="entry name" value="adh_short"/>
    <property type="match status" value="1"/>
</dbReference>
<keyword evidence="2" id="KW-0560">Oxidoreductase</keyword>
<evidence type="ECO:0008006" key="6">
    <source>
        <dbReference type="Google" id="ProtNLM"/>
    </source>
</evidence>
<dbReference type="PANTHER" id="PTHR43976">
    <property type="entry name" value="SHORT CHAIN DEHYDROGENASE"/>
    <property type="match status" value="1"/>
</dbReference>
<evidence type="ECO:0000313" key="4">
    <source>
        <dbReference type="EMBL" id="PLN86965.1"/>
    </source>
</evidence>
<dbReference type="SUPFAM" id="SSF51735">
    <property type="entry name" value="NAD(P)-binding Rossmann-fold domains"/>
    <property type="match status" value="1"/>
</dbReference>
<dbReference type="Gene3D" id="3.40.50.720">
    <property type="entry name" value="NAD(P)-binding Rossmann-like Domain"/>
    <property type="match status" value="1"/>
</dbReference>
<accession>A0A2J5IA43</accession>
<dbReference type="Proteomes" id="UP000235023">
    <property type="component" value="Unassembled WGS sequence"/>
</dbReference>
<dbReference type="InterPro" id="IPR051911">
    <property type="entry name" value="SDR_oxidoreductase"/>
</dbReference>
<proteinExistence type="inferred from homology"/>